<dbReference type="AlphaFoldDB" id="A0A0A9IKD6"/>
<protein>
    <submittedName>
        <fullName evidence="1">Uncharacterized protein</fullName>
    </submittedName>
</protein>
<accession>A0A0A9IKD6</accession>
<proteinExistence type="predicted"/>
<reference evidence="1" key="1">
    <citation type="submission" date="2014-09" db="EMBL/GenBank/DDBJ databases">
        <authorList>
            <person name="Magalhaes I.L.F."/>
            <person name="Oliveira U."/>
            <person name="Santos F.R."/>
            <person name="Vidigal T.H.D.A."/>
            <person name="Brescovit A.D."/>
            <person name="Santos A.J."/>
        </authorList>
    </citation>
    <scope>NUCLEOTIDE SEQUENCE</scope>
    <source>
        <tissue evidence="1">Shoot tissue taken approximately 20 cm above the soil surface</tissue>
    </source>
</reference>
<evidence type="ECO:0000313" key="1">
    <source>
        <dbReference type="EMBL" id="JAE38251.1"/>
    </source>
</evidence>
<dbReference type="EMBL" id="GBRH01159645">
    <property type="protein sequence ID" value="JAE38251.1"/>
    <property type="molecule type" value="Transcribed_RNA"/>
</dbReference>
<sequence>MPCAALLQIRNIVAFECPSKMLKLPGPLMMAVITSPRKLNIAPYPYRNKF</sequence>
<reference evidence="1" key="2">
    <citation type="journal article" date="2015" name="Data Brief">
        <title>Shoot transcriptome of the giant reed, Arundo donax.</title>
        <authorList>
            <person name="Barrero R.A."/>
            <person name="Guerrero F.D."/>
            <person name="Moolhuijzen P."/>
            <person name="Goolsby J.A."/>
            <person name="Tidwell J."/>
            <person name="Bellgard S.E."/>
            <person name="Bellgard M.I."/>
        </authorList>
    </citation>
    <scope>NUCLEOTIDE SEQUENCE</scope>
    <source>
        <tissue evidence="1">Shoot tissue taken approximately 20 cm above the soil surface</tissue>
    </source>
</reference>
<organism evidence="1">
    <name type="scientific">Arundo donax</name>
    <name type="common">Giant reed</name>
    <name type="synonym">Donax arundinaceus</name>
    <dbReference type="NCBI Taxonomy" id="35708"/>
    <lineage>
        <taxon>Eukaryota</taxon>
        <taxon>Viridiplantae</taxon>
        <taxon>Streptophyta</taxon>
        <taxon>Embryophyta</taxon>
        <taxon>Tracheophyta</taxon>
        <taxon>Spermatophyta</taxon>
        <taxon>Magnoliopsida</taxon>
        <taxon>Liliopsida</taxon>
        <taxon>Poales</taxon>
        <taxon>Poaceae</taxon>
        <taxon>PACMAD clade</taxon>
        <taxon>Arundinoideae</taxon>
        <taxon>Arundineae</taxon>
        <taxon>Arundo</taxon>
    </lineage>
</organism>
<name>A0A0A9IKD6_ARUDO</name>